<comment type="caution">
    <text evidence="1">The sequence shown here is derived from an EMBL/GenBank/DDBJ whole genome shotgun (WGS) entry which is preliminary data.</text>
</comment>
<protein>
    <submittedName>
        <fullName evidence="1">Uncharacterized protein</fullName>
    </submittedName>
</protein>
<evidence type="ECO:0000313" key="2">
    <source>
        <dbReference type="Proteomes" id="UP000615026"/>
    </source>
</evidence>
<proteinExistence type="predicted"/>
<dbReference type="AlphaFoldDB" id="A0A928X2I7"/>
<sequence>MTVSTSKDQLKMLSEADRIDLLKGYAEQDAIFGSPNPRYKQCKIYCDRYLNVRIQLVGTDGLNDADLDLTIF</sequence>
<dbReference type="RefSeq" id="WP_193992069.1">
    <property type="nucleotide sequence ID" value="NZ_JADEXP010000039.1"/>
</dbReference>
<name>A0A928X2I7_LEPEC</name>
<keyword evidence="2" id="KW-1185">Reference proteome</keyword>
<organism evidence="1 2">
    <name type="scientific">Leptolyngbya cf. ectocarpi LEGE 11479</name>
    <dbReference type="NCBI Taxonomy" id="1828722"/>
    <lineage>
        <taxon>Bacteria</taxon>
        <taxon>Bacillati</taxon>
        <taxon>Cyanobacteriota</taxon>
        <taxon>Cyanophyceae</taxon>
        <taxon>Leptolyngbyales</taxon>
        <taxon>Leptolyngbyaceae</taxon>
        <taxon>Leptolyngbya group</taxon>
        <taxon>Leptolyngbya</taxon>
    </lineage>
</organism>
<gene>
    <name evidence="1" type="ORF">IQ260_06835</name>
</gene>
<evidence type="ECO:0000313" key="1">
    <source>
        <dbReference type="EMBL" id="MBE9066364.1"/>
    </source>
</evidence>
<dbReference type="EMBL" id="JADEXP010000039">
    <property type="protein sequence ID" value="MBE9066364.1"/>
    <property type="molecule type" value="Genomic_DNA"/>
</dbReference>
<reference evidence="1" key="1">
    <citation type="submission" date="2020-10" db="EMBL/GenBank/DDBJ databases">
        <authorList>
            <person name="Castelo-Branco R."/>
            <person name="Eusebio N."/>
            <person name="Adriana R."/>
            <person name="Vieira A."/>
            <person name="Brugerolle De Fraissinette N."/>
            <person name="Rezende De Castro R."/>
            <person name="Schneider M.P."/>
            <person name="Vasconcelos V."/>
            <person name="Leao P.N."/>
        </authorList>
    </citation>
    <scope>NUCLEOTIDE SEQUENCE</scope>
    <source>
        <strain evidence="1">LEGE 11479</strain>
    </source>
</reference>
<accession>A0A928X2I7</accession>
<dbReference type="Proteomes" id="UP000615026">
    <property type="component" value="Unassembled WGS sequence"/>
</dbReference>